<keyword evidence="4" id="KW-1185">Reference proteome</keyword>
<keyword evidence="2" id="KW-0472">Membrane</keyword>
<evidence type="ECO:0000256" key="2">
    <source>
        <dbReference type="SAM" id="Phobius"/>
    </source>
</evidence>
<keyword evidence="2" id="KW-0812">Transmembrane</keyword>
<comment type="caution">
    <text evidence="3">The sequence shown here is derived from an EMBL/GenBank/DDBJ whole genome shotgun (WGS) entry which is preliminary data.</text>
</comment>
<feature type="transmembrane region" description="Helical" evidence="2">
    <location>
        <begin position="6"/>
        <end position="28"/>
    </location>
</feature>
<dbReference type="Proteomes" id="UP000593565">
    <property type="component" value="Unassembled WGS sequence"/>
</dbReference>
<keyword evidence="2" id="KW-1133">Transmembrane helix</keyword>
<feature type="compositionally biased region" description="Polar residues" evidence="1">
    <location>
        <begin position="50"/>
        <end position="60"/>
    </location>
</feature>
<evidence type="ECO:0000313" key="3">
    <source>
        <dbReference type="EMBL" id="KAF4073216.1"/>
    </source>
</evidence>
<name>A0A7J5ZRX6_AMEME</name>
<reference evidence="3 4" key="1">
    <citation type="submission" date="2020-02" db="EMBL/GenBank/DDBJ databases">
        <title>A chromosome-scale genome assembly of the black bullhead catfish (Ameiurus melas).</title>
        <authorList>
            <person name="Wen M."/>
            <person name="Zham M."/>
            <person name="Cabau C."/>
            <person name="Klopp C."/>
            <person name="Donnadieu C."/>
            <person name="Roques C."/>
            <person name="Bouchez O."/>
            <person name="Lampietro C."/>
            <person name="Jouanno E."/>
            <person name="Herpin A."/>
            <person name="Louis A."/>
            <person name="Berthelot C."/>
            <person name="Parey E."/>
            <person name="Roest-Crollius H."/>
            <person name="Braasch I."/>
            <person name="Postlethwait J."/>
            <person name="Robinson-Rechavi M."/>
            <person name="Echchiki A."/>
            <person name="Begum T."/>
            <person name="Montfort J."/>
            <person name="Schartl M."/>
            <person name="Bobe J."/>
            <person name="Guiguen Y."/>
        </authorList>
    </citation>
    <scope>NUCLEOTIDE SEQUENCE [LARGE SCALE GENOMIC DNA]</scope>
    <source>
        <strain evidence="3">M_S1</strain>
        <tissue evidence="3">Blood</tissue>
    </source>
</reference>
<dbReference type="AlphaFoldDB" id="A0A7J5ZRX6"/>
<proteinExistence type="predicted"/>
<feature type="compositionally biased region" description="Polar residues" evidence="1">
    <location>
        <begin position="113"/>
        <end position="124"/>
    </location>
</feature>
<organism evidence="3 4">
    <name type="scientific">Ameiurus melas</name>
    <name type="common">Black bullhead</name>
    <name type="synonym">Silurus melas</name>
    <dbReference type="NCBI Taxonomy" id="219545"/>
    <lineage>
        <taxon>Eukaryota</taxon>
        <taxon>Metazoa</taxon>
        <taxon>Chordata</taxon>
        <taxon>Craniata</taxon>
        <taxon>Vertebrata</taxon>
        <taxon>Euteleostomi</taxon>
        <taxon>Actinopterygii</taxon>
        <taxon>Neopterygii</taxon>
        <taxon>Teleostei</taxon>
        <taxon>Ostariophysi</taxon>
        <taxon>Siluriformes</taxon>
        <taxon>Ictaluridae</taxon>
        <taxon>Ameiurus</taxon>
    </lineage>
</organism>
<accession>A0A7J5ZRX6</accession>
<evidence type="ECO:0000313" key="4">
    <source>
        <dbReference type="Proteomes" id="UP000593565"/>
    </source>
</evidence>
<evidence type="ECO:0000256" key="1">
    <source>
        <dbReference type="SAM" id="MobiDB-lite"/>
    </source>
</evidence>
<sequence length="184" mass="20713">MEFQKFLLLIIGGVFASSLMIVILFIIINKCIGSKVAKYAAASQNGTQSSFQMGSTFKQNGQEDERPPLPPRSQFDTESMSNSYEEMPENPMVEDKTSSLQKPVISNPPETHINFQDDNNSVSESYDDVDRPQSERYSYGDETSLPDYLDLDPPPIENMSDTGSENYDDVDQLHSDNEDYDDVI</sequence>
<feature type="compositionally biased region" description="Polar residues" evidence="1">
    <location>
        <begin position="74"/>
        <end position="84"/>
    </location>
</feature>
<dbReference type="EMBL" id="JAAGNN010000024">
    <property type="protein sequence ID" value="KAF4073216.1"/>
    <property type="molecule type" value="Genomic_DNA"/>
</dbReference>
<protein>
    <recommendedName>
        <fullName evidence="5">SLP adapter and CSK-interacting membrane protein</fullName>
    </recommendedName>
</protein>
<feature type="region of interest" description="Disordered" evidence="1">
    <location>
        <begin position="50"/>
        <end position="184"/>
    </location>
</feature>
<gene>
    <name evidence="3" type="ORF">AMELA_G00256450</name>
</gene>
<evidence type="ECO:0008006" key="5">
    <source>
        <dbReference type="Google" id="ProtNLM"/>
    </source>
</evidence>